<dbReference type="PANTHER" id="PTHR35004">
    <property type="entry name" value="TRANSPOSASE RV3428C-RELATED"/>
    <property type="match status" value="1"/>
</dbReference>
<proteinExistence type="inferred from homology"/>
<accession>A0A1X7MR55</accession>
<dbReference type="Pfam" id="PF13384">
    <property type="entry name" value="HTH_23"/>
    <property type="match status" value="1"/>
</dbReference>
<dbReference type="SUPFAM" id="SSF53098">
    <property type="entry name" value="Ribonuclease H-like"/>
    <property type="match status" value="1"/>
</dbReference>
<dbReference type="PANTHER" id="PTHR35004:SF7">
    <property type="entry name" value="INTEGRASE PROTEIN"/>
    <property type="match status" value="1"/>
</dbReference>
<dbReference type="InterPro" id="IPR012337">
    <property type="entry name" value="RNaseH-like_sf"/>
</dbReference>
<dbReference type="SUPFAM" id="SSF46689">
    <property type="entry name" value="Homeodomain-like"/>
    <property type="match status" value="1"/>
</dbReference>
<dbReference type="Pfam" id="PF22483">
    <property type="entry name" value="Mu-transpos_C_2"/>
    <property type="match status" value="1"/>
</dbReference>
<dbReference type="Gene3D" id="1.10.10.60">
    <property type="entry name" value="Homeodomain-like"/>
    <property type="match status" value="1"/>
</dbReference>
<dbReference type="Proteomes" id="UP000193083">
    <property type="component" value="Unassembled WGS sequence"/>
</dbReference>
<dbReference type="EMBL" id="FXBL01000002">
    <property type="protein sequence ID" value="SMH26409.1"/>
    <property type="molecule type" value="Genomic_DNA"/>
</dbReference>
<dbReference type="Gene3D" id="3.30.420.10">
    <property type="entry name" value="Ribonuclease H-like superfamily/Ribonuclease H"/>
    <property type="match status" value="1"/>
</dbReference>
<evidence type="ECO:0000256" key="1">
    <source>
        <dbReference type="ARBA" id="ARBA00009277"/>
    </source>
</evidence>
<gene>
    <name evidence="3" type="ORF">SAMN02982922_0226</name>
    <name evidence="4" type="ORF">SAMN02982922_0252</name>
</gene>
<evidence type="ECO:0000313" key="5">
    <source>
        <dbReference type="Proteomes" id="UP000193083"/>
    </source>
</evidence>
<protein>
    <submittedName>
        <fullName evidence="4">Transposase</fullName>
    </submittedName>
</protein>
<name>A0A1X7MR55_9HYPH</name>
<dbReference type="PROSITE" id="PS50994">
    <property type="entry name" value="INTEGRASE"/>
    <property type="match status" value="1"/>
</dbReference>
<evidence type="ECO:0000313" key="3">
    <source>
        <dbReference type="EMBL" id="SMH26409.1"/>
    </source>
</evidence>
<dbReference type="InterPro" id="IPR054353">
    <property type="entry name" value="IstA-like_C"/>
</dbReference>
<feature type="domain" description="Integrase catalytic" evidence="2">
    <location>
        <begin position="133"/>
        <end position="308"/>
    </location>
</feature>
<evidence type="ECO:0000259" key="2">
    <source>
        <dbReference type="PROSITE" id="PS50994"/>
    </source>
</evidence>
<dbReference type="InterPro" id="IPR009057">
    <property type="entry name" value="Homeodomain-like_sf"/>
</dbReference>
<organism evidence="4 5">
    <name type="scientific">Mesorhizobium australicum</name>
    <dbReference type="NCBI Taxonomy" id="536018"/>
    <lineage>
        <taxon>Bacteria</taxon>
        <taxon>Pseudomonadati</taxon>
        <taxon>Pseudomonadota</taxon>
        <taxon>Alphaproteobacteria</taxon>
        <taxon>Hyphomicrobiales</taxon>
        <taxon>Phyllobacteriaceae</taxon>
        <taxon>Mesorhizobium</taxon>
    </lineage>
</organism>
<evidence type="ECO:0000313" key="4">
    <source>
        <dbReference type="EMBL" id="SMH26453.1"/>
    </source>
</evidence>
<dbReference type="OrthoDB" id="2065409at2"/>
<dbReference type="AlphaFoldDB" id="A0A1X7MR55"/>
<dbReference type="EMBL" id="FXBL01000003">
    <property type="protein sequence ID" value="SMH26453.1"/>
    <property type="molecule type" value="Genomic_DNA"/>
</dbReference>
<reference evidence="4 5" key="1">
    <citation type="submission" date="2017-04" db="EMBL/GenBank/DDBJ databases">
        <authorList>
            <person name="Afonso C.L."/>
            <person name="Miller P.J."/>
            <person name="Scott M.A."/>
            <person name="Spackman E."/>
            <person name="Goraichik I."/>
            <person name="Dimitrov K.M."/>
            <person name="Suarez D.L."/>
            <person name="Swayne D.E."/>
        </authorList>
    </citation>
    <scope>NUCLEOTIDE SEQUENCE [LARGE SCALE GENOMIC DNA]</scope>
    <source>
        <strain evidence="4 5">B5P</strain>
    </source>
</reference>
<comment type="similarity">
    <text evidence="1">Belongs to the transposase IS21/IS408/IS1162 family.</text>
</comment>
<keyword evidence="5" id="KW-1185">Reference proteome</keyword>
<dbReference type="GO" id="GO:0003676">
    <property type="term" value="F:nucleic acid binding"/>
    <property type="evidence" value="ECO:0007669"/>
    <property type="project" value="InterPro"/>
</dbReference>
<dbReference type="GO" id="GO:0015074">
    <property type="term" value="P:DNA integration"/>
    <property type="evidence" value="ECO:0007669"/>
    <property type="project" value="InterPro"/>
</dbReference>
<dbReference type="RefSeq" id="WP_085462502.1">
    <property type="nucleotide sequence ID" value="NZ_FXBL01000002.1"/>
</dbReference>
<dbReference type="InterPro" id="IPR001584">
    <property type="entry name" value="Integrase_cat-core"/>
</dbReference>
<dbReference type="NCBIfam" id="NF033546">
    <property type="entry name" value="transpos_IS21"/>
    <property type="match status" value="1"/>
</dbReference>
<dbReference type="InterPro" id="IPR036397">
    <property type="entry name" value="RNaseH_sf"/>
</dbReference>
<sequence length="429" mass="48347">MTTELSATPAFSGTMQGEAMLQAEEVVAMLRLHERGWGAKRIAQEFGCARNTVRRYLREGGVIAYRQPRRRTAFDGLDDWLRERFFRHGGNADVIRQELASEHGIVIGLRSVELRVQRWRRELKAQKRATIRFETAPGHQMQIDFGDTRVWIGGERVRVHLFVGTLGYSRRMHIRPSLRERQADWFEGMEGSFLRFGGVPAEVLLDNAKALVEHHDAVTREVKFNARLHAFARYWGFTPRACAPYRARTKGKDERGVGYVKKNAIAGRRFENWAAFEAHLDRWIREVADQREHGTTGIAPSERFAAEAGALRPLAGRAPFGQLRDLVRKVQADCAIDLDTNSYSVPWRLIGETVQVVVLAGRVIIRHAGQVVADHALCRGRRQRIVDRAHFVGVAGADGVVRAAAPIDILPPTLLRPLAEYEAVVGGGW</sequence>